<dbReference type="AlphaFoldDB" id="A0A7S0DTW1"/>
<accession>A0A7S0DTW1</accession>
<dbReference type="EMBL" id="HBEO01000004">
    <property type="protein sequence ID" value="CAD8465365.1"/>
    <property type="molecule type" value="Transcribed_RNA"/>
</dbReference>
<evidence type="ECO:0000256" key="2">
    <source>
        <dbReference type="SAM" id="MobiDB-lite"/>
    </source>
</evidence>
<name>A0A7S0DTW1_9CRYP</name>
<feature type="region of interest" description="Disordered" evidence="2">
    <location>
        <begin position="363"/>
        <end position="404"/>
    </location>
</feature>
<evidence type="ECO:0000313" key="3">
    <source>
        <dbReference type="EMBL" id="CAD8465365.1"/>
    </source>
</evidence>
<keyword evidence="1" id="KW-0175">Coiled coil</keyword>
<proteinExistence type="predicted"/>
<evidence type="ECO:0000256" key="1">
    <source>
        <dbReference type="SAM" id="Coils"/>
    </source>
</evidence>
<gene>
    <name evidence="3" type="ORF">HPHI1048_LOCUS3</name>
</gene>
<reference evidence="3" key="1">
    <citation type="submission" date="2021-01" db="EMBL/GenBank/DDBJ databases">
        <authorList>
            <person name="Corre E."/>
            <person name="Pelletier E."/>
            <person name="Niang G."/>
            <person name="Scheremetjew M."/>
            <person name="Finn R."/>
            <person name="Kale V."/>
            <person name="Holt S."/>
            <person name="Cochrane G."/>
            <person name="Meng A."/>
            <person name="Brown T."/>
            <person name="Cohen L."/>
        </authorList>
    </citation>
    <scope>NUCLEOTIDE SEQUENCE</scope>
    <source>
        <strain evidence="3">CCMP325</strain>
    </source>
</reference>
<organism evidence="3">
    <name type="scientific">Hanusia phi</name>
    <dbReference type="NCBI Taxonomy" id="3032"/>
    <lineage>
        <taxon>Eukaryota</taxon>
        <taxon>Cryptophyceae</taxon>
        <taxon>Pyrenomonadales</taxon>
        <taxon>Geminigeraceae</taxon>
        <taxon>Hanusia</taxon>
    </lineage>
</organism>
<protein>
    <submittedName>
        <fullName evidence="3">Uncharacterized protein</fullName>
    </submittedName>
</protein>
<feature type="coiled-coil region" evidence="1">
    <location>
        <begin position="201"/>
        <end position="228"/>
    </location>
</feature>
<sequence>MDFSRGLQGLLNLNAFDMHASVDDPRDKTTGFADESAHHFYVQDVVPETSAGVRTNTNREQGTSIVQVEVALVRLLSFVVSMEEKAKSKDQSDAWLTQALEIVKMEVLELKHLWSQQHHQLHGDYSFGGARKGYQEDLASLYFNLLQETKRDFEAQLRQLQSKALGDQNLKHEREKGLLESIKDSYVSQIALMDELHTAECERYNAALHLAGEEKQKLERMLQDTVRQWEEYLMAQNNMIQTSVQRLEESHNIELDKIRSTPTKIEKGSAMFDVDTLIRQQNIIEFEFNSEFRSHKFGASKRFLNFTMPHRQDKGLLSSPSGQTESMVNNIQRTPSLDETLLVGNSDAAFPSIQLQLEEEQLGGIPPSKFESPPFQYERTDSKLSRVGRNPPGATRPASFFTSP</sequence>